<dbReference type="Proteomes" id="UP000216446">
    <property type="component" value="Unassembled WGS sequence"/>
</dbReference>
<evidence type="ECO:0000313" key="3">
    <source>
        <dbReference type="Proteomes" id="UP000216446"/>
    </source>
</evidence>
<reference evidence="2 3" key="1">
    <citation type="submission" date="2016-11" db="EMBL/GenBank/DDBJ databases">
        <title>Study of marine rhodopsin-containing bacteria.</title>
        <authorList>
            <person name="Yoshizawa S."/>
            <person name="Kumagai Y."/>
            <person name="Kogure K."/>
        </authorList>
    </citation>
    <scope>NUCLEOTIDE SEQUENCE [LARGE SCALE GENOMIC DNA]</scope>
    <source>
        <strain evidence="2 3">SG-29</strain>
    </source>
</reference>
<name>A0A259U343_9BACT</name>
<sequence>MVAFRTVLASVLLAVLAVGGVVLPSVHRVAHAMETQEERDAHQDAHHGDEVAHLAPEARTTPLAEAPCPPLPNDVDCAVCSGLSAAADLTLDRGLAPEAEHDAFSAYADVVRMQAAWGAGARAPPIG</sequence>
<feature type="compositionally biased region" description="Basic and acidic residues" evidence="1">
    <location>
        <begin position="35"/>
        <end position="52"/>
    </location>
</feature>
<comment type="caution">
    <text evidence="2">The sequence shown here is derived from an EMBL/GenBank/DDBJ whole genome shotgun (WGS) entry which is preliminary data.</text>
</comment>
<evidence type="ECO:0008006" key="4">
    <source>
        <dbReference type="Google" id="ProtNLM"/>
    </source>
</evidence>
<proteinExistence type="predicted"/>
<protein>
    <recommendedName>
        <fullName evidence="4">DUF2946 domain-containing protein</fullName>
    </recommendedName>
</protein>
<dbReference type="RefSeq" id="WP_094550744.1">
    <property type="nucleotide sequence ID" value="NZ_MQWB01000001.1"/>
</dbReference>
<gene>
    <name evidence="2" type="ORF">BSZ36_16065</name>
</gene>
<organism evidence="2 3">
    <name type="scientific">Rubricoccus marinus</name>
    <dbReference type="NCBI Taxonomy" id="716817"/>
    <lineage>
        <taxon>Bacteria</taxon>
        <taxon>Pseudomonadati</taxon>
        <taxon>Rhodothermota</taxon>
        <taxon>Rhodothermia</taxon>
        <taxon>Rhodothermales</taxon>
        <taxon>Rubricoccaceae</taxon>
        <taxon>Rubricoccus</taxon>
    </lineage>
</organism>
<feature type="region of interest" description="Disordered" evidence="1">
    <location>
        <begin position="35"/>
        <end position="67"/>
    </location>
</feature>
<dbReference type="EMBL" id="MQWB01000001">
    <property type="protein sequence ID" value="OZC04360.1"/>
    <property type="molecule type" value="Genomic_DNA"/>
</dbReference>
<evidence type="ECO:0000256" key="1">
    <source>
        <dbReference type="SAM" id="MobiDB-lite"/>
    </source>
</evidence>
<dbReference type="InParanoid" id="A0A259U343"/>
<keyword evidence="3" id="KW-1185">Reference proteome</keyword>
<dbReference type="AlphaFoldDB" id="A0A259U343"/>
<accession>A0A259U343</accession>
<evidence type="ECO:0000313" key="2">
    <source>
        <dbReference type="EMBL" id="OZC04360.1"/>
    </source>
</evidence>